<keyword evidence="1" id="KW-0732">Signal</keyword>
<sequence>MAMSSVMLVAMLAAKWFTIPSNAVKRADSTRLDAVCTVGGGCPIGTPECMSSVMLVAMLAAKWFTIPSSAVKRVDSTRLDAVCTVGGGCPIGTPECAVDMSVSITGDVTCVSGV</sequence>
<evidence type="ECO:0008006" key="4">
    <source>
        <dbReference type="Google" id="ProtNLM"/>
    </source>
</evidence>
<protein>
    <recommendedName>
        <fullName evidence="4">Hydrophobin</fullName>
    </recommendedName>
</protein>
<reference evidence="3" key="1">
    <citation type="journal article" date="2017" name="Plant J.">
        <title>The pomegranate (Punica granatum L.) genome and the genomics of punicalagin biosynthesis.</title>
        <authorList>
            <person name="Qin G."/>
            <person name="Xu C."/>
            <person name="Ming R."/>
            <person name="Tang H."/>
            <person name="Guyot R."/>
            <person name="Kramer E.M."/>
            <person name="Hu Y."/>
            <person name="Yi X."/>
            <person name="Qi Y."/>
            <person name="Xu X."/>
            <person name="Gao Z."/>
            <person name="Pan H."/>
            <person name="Jian J."/>
            <person name="Tian Y."/>
            <person name="Yue Z."/>
            <person name="Xu Y."/>
        </authorList>
    </citation>
    <scope>NUCLEOTIDE SEQUENCE [LARGE SCALE GENOMIC DNA]</scope>
    <source>
        <strain evidence="3">cv. Dabenzi</strain>
    </source>
</reference>
<organism evidence="2 3">
    <name type="scientific">Punica granatum</name>
    <name type="common">Pomegranate</name>
    <dbReference type="NCBI Taxonomy" id="22663"/>
    <lineage>
        <taxon>Eukaryota</taxon>
        <taxon>Viridiplantae</taxon>
        <taxon>Streptophyta</taxon>
        <taxon>Embryophyta</taxon>
        <taxon>Tracheophyta</taxon>
        <taxon>Spermatophyta</taxon>
        <taxon>Magnoliopsida</taxon>
        <taxon>eudicotyledons</taxon>
        <taxon>Gunneridae</taxon>
        <taxon>Pentapetalae</taxon>
        <taxon>rosids</taxon>
        <taxon>malvids</taxon>
        <taxon>Myrtales</taxon>
        <taxon>Lythraceae</taxon>
        <taxon>Punica</taxon>
    </lineage>
</organism>
<proteinExistence type="predicted"/>
<feature type="signal peptide" evidence="1">
    <location>
        <begin position="1"/>
        <end position="23"/>
    </location>
</feature>
<evidence type="ECO:0000313" key="3">
    <source>
        <dbReference type="Proteomes" id="UP000197138"/>
    </source>
</evidence>
<gene>
    <name evidence="2" type="ORF">CDL15_Pgr012300</name>
</gene>
<comment type="caution">
    <text evidence="2">The sequence shown here is derived from an EMBL/GenBank/DDBJ whole genome shotgun (WGS) entry which is preliminary data.</text>
</comment>
<feature type="chain" id="PRO_5012894511" description="Hydrophobin" evidence="1">
    <location>
        <begin position="24"/>
        <end position="114"/>
    </location>
</feature>
<accession>A0A218WSJ8</accession>
<dbReference type="AlphaFoldDB" id="A0A218WSJ8"/>
<dbReference type="Proteomes" id="UP000197138">
    <property type="component" value="Unassembled WGS sequence"/>
</dbReference>
<dbReference type="EMBL" id="MTKT01003261">
    <property type="protein sequence ID" value="OWM75340.1"/>
    <property type="molecule type" value="Genomic_DNA"/>
</dbReference>
<name>A0A218WSJ8_PUNGR</name>
<evidence type="ECO:0000256" key="1">
    <source>
        <dbReference type="SAM" id="SignalP"/>
    </source>
</evidence>
<evidence type="ECO:0000313" key="2">
    <source>
        <dbReference type="EMBL" id="OWM75340.1"/>
    </source>
</evidence>